<evidence type="ECO:0000259" key="7">
    <source>
        <dbReference type="SMART" id="SM00984"/>
    </source>
</evidence>
<reference evidence="8" key="2">
    <citation type="journal article" date="2014" name="ISME J.">
        <title>Microbial stratification in low pH oxic and suboxic macroscopic growths along an acid mine drainage.</title>
        <authorList>
            <person name="Mendez-Garcia C."/>
            <person name="Mesa V."/>
            <person name="Sprenger R.R."/>
            <person name="Richter M."/>
            <person name="Diez M.S."/>
            <person name="Solano J."/>
            <person name="Bargiela R."/>
            <person name="Golyshina O.V."/>
            <person name="Manteca A."/>
            <person name="Ramos J.L."/>
            <person name="Gallego J.R."/>
            <person name="Llorente I."/>
            <person name="Martins Dos Santos V.A."/>
            <person name="Jensen O.N."/>
            <person name="Pelaez A.I."/>
            <person name="Sanchez J."/>
            <person name="Ferrer M."/>
        </authorList>
    </citation>
    <scope>NUCLEOTIDE SEQUENCE</scope>
</reference>
<dbReference type="PANTHER" id="PTHR43750">
    <property type="entry name" value="UDP-GLUCOSE 6-DEHYDROGENASE TUAD"/>
    <property type="match status" value="1"/>
</dbReference>
<gene>
    <name evidence="8" type="ORF">B1B_04243</name>
</gene>
<evidence type="ECO:0000256" key="5">
    <source>
        <dbReference type="ARBA" id="ARBA00023027"/>
    </source>
</evidence>
<protein>
    <recommendedName>
        <fullName evidence="3">UDP-glucose 6-dehydrogenase</fullName>
        <ecNumber evidence="3">1.1.1.22</ecNumber>
    </recommendedName>
</protein>
<evidence type="ECO:0000256" key="1">
    <source>
        <dbReference type="ARBA" id="ARBA00004701"/>
    </source>
</evidence>
<dbReference type="InterPro" id="IPR014026">
    <property type="entry name" value="UDP-Glc/GDP-Man_DH_dimer"/>
</dbReference>
<dbReference type="Pfam" id="PF03720">
    <property type="entry name" value="UDPG_MGDP_dh_C"/>
    <property type="match status" value="1"/>
</dbReference>
<comment type="similarity">
    <text evidence="2">Belongs to the UDP-glucose/GDP-mannose dehydrogenase family.</text>
</comment>
<evidence type="ECO:0000256" key="3">
    <source>
        <dbReference type="ARBA" id="ARBA00012954"/>
    </source>
</evidence>
<dbReference type="InterPro" id="IPR008927">
    <property type="entry name" value="6-PGluconate_DH-like_C_sf"/>
</dbReference>
<dbReference type="GO" id="GO:0006065">
    <property type="term" value="P:UDP-glucuronate biosynthetic process"/>
    <property type="evidence" value="ECO:0007669"/>
    <property type="project" value="UniProtKB-UniPathway"/>
</dbReference>
<keyword evidence="5" id="KW-0520">NAD</keyword>
<dbReference type="PROSITE" id="PS51257">
    <property type="entry name" value="PROKAR_LIPOPROTEIN"/>
    <property type="match status" value="1"/>
</dbReference>
<evidence type="ECO:0000313" key="8">
    <source>
        <dbReference type="EMBL" id="EQD71830.1"/>
    </source>
</evidence>
<dbReference type="EC" id="1.1.1.22" evidence="3"/>
<sequence length="443" mass="48615">MRITIFGTGYVGLVTGACFAENGHEVLCLDVDSDKIRRLQAGEIPIYEPGLDTLVRENVQRGQLRFSTDGAAGVRHGTLLFIAVGTPPGEDGSADVRHVLEVARTIGSCLNEYKVVITKSTVPVGTTFRVRDILRAELAKRAQATGFDVVSNPEFLKEGAAVQDFMRPDRIIVGADQPRARELLKEAYASFIRNHDRMIFMDITSAELTKYAANAFLATKISFMNEMAQLADSVGADIELIRQGIGSDPRIGYHFLYAGVGYGGSCFPKDVRALIHLMRSAGLEPWIVEAVEKRNRWQKTVLFGKIRQHFGESLKGVTLGIWGLAYKPHTDDLREAPALDLIRDLMAAGASIRVHDPAALAGARALLGDQPGLCWSSSPLEALDGADALVLVTEWPIYKSPDWNQIAARLNSQVVFDGRNLYDPKRLTQAGFRYYGIGRPVGE</sequence>
<comment type="pathway">
    <text evidence="1">Nucleotide-sugar biosynthesis; UDP-alpha-D-glucuronate biosynthesis; UDP-alpha-D-glucuronate from UDP-alpha-D-glucose: step 1/1.</text>
</comment>
<name>T1CRK7_9ZZZZ</name>
<dbReference type="SUPFAM" id="SSF51735">
    <property type="entry name" value="NAD(P)-binding Rossmann-fold domains"/>
    <property type="match status" value="1"/>
</dbReference>
<dbReference type="EMBL" id="AUZY01002658">
    <property type="protein sequence ID" value="EQD71830.1"/>
    <property type="molecule type" value="Genomic_DNA"/>
</dbReference>
<dbReference type="Gene3D" id="3.40.50.720">
    <property type="entry name" value="NAD(P)-binding Rossmann-like Domain"/>
    <property type="match status" value="2"/>
</dbReference>
<evidence type="ECO:0000256" key="6">
    <source>
        <dbReference type="ARBA" id="ARBA00047473"/>
    </source>
</evidence>
<comment type="catalytic activity">
    <reaction evidence="6">
        <text>UDP-alpha-D-glucose + 2 NAD(+) + H2O = UDP-alpha-D-glucuronate + 2 NADH + 3 H(+)</text>
        <dbReference type="Rhea" id="RHEA:23596"/>
        <dbReference type="ChEBI" id="CHEBI:15377"/>
        <dbReference type="ChEBI" id="CHEBI:15378"/>
        <dbReference type="ChEBI" id="CHEBI:57540"/>
        <dbReference type="ChEBI" id="CHEBI:57945"/>
        <dbReference type="ChEBI" id="CHEBI:58052"/>
        <dbReference type="ChEBI" id="CHEBI:58885"/>
        <dbReference type="EC" id="1.1.1.22"/>
    </reaction>
</comment>
<reference evidence="8" key="1">
    <citation type="submission" date="2013-08" db="EMBL/GenBank/DDBJ databases">
        <authorList>
            <person name="Mendez C."/>
            <person name="Richter M."/>
            <person name="Ferrer M."/>
            <person name="Sanchez J."/>
        </authorList>
    </citation>
    <scope>NUCLEOTIDE SEQUENCE</scope>
</reference>
<dbReference type="Pfam" id="PF00984">
    <property type="entry name" value="UDPG_MGDP_dh"/>
    <property type="match status" value="1"/>
</dbReference>
<dbReference type="GO" id="GO:0051287">
    <property type="term" value="F:NAD binding"/>
    <property type="evidence" value="ECO:0007669"/>
    <property type="project" value="InterPro"/>
</dbReference>
<dbReference type="InterPro" id="IPR028357">
    <property type="entry name" value="UDPglc_DH_bac"/>
</dbReference>
<dbReference type="PIRSF" id="PIRSF000124">
    <property type="entry name" value="UDPglc_GDPman_dh"/>
    <property type="match status" value="1"/>
</dbReference>
<dbReference type="InterPro" id="IPR017476">
    <property type="entry name" value="UDP-Glc/GDP-Man"/>
</dbReference>
<dbReference type="GO" id="GO:0003979">
    <property type="term" value="F:UDP-glucose 6-dehydrogenase activity"/>
    <property type="evidence" value="ECO:0007669"/>
    <property type="project" value="UniProtKB-EC"/>
</dbReference>
<evidence type="ECO:0000256" key="2">
    <source>
        <dbReference type="ARBA" id="ARBA00006601"/>
    </source>
</evidence>
<dbReference type="SUPFAM" id="SSF52413">
    <property type="entry name" value="UDP-glucose/GDP-mannose dehydrogenase C-terminal domain"/>
    <property type="match status" value="1"/>
</dbReference>
<dbReference type="SMART" id="SM00984">
    <property type="entry name" value="UDPG_MGDP_dh_C"/>
    <property type="match status" value="1"/>
</dbReference>
<feature type="domain" description="UDP-glucose/GDP-mannose dehydrogenase C-terminal" evidence="7">
    <location>
        <begin position="320"/>
        <end position="424"/>
    </location>
</feature>
<dbReference type="Gene3D" id="1.20.5.100">
    <property type="entry name" value="Cytochrome c1, transmembrane anchor, C-terminal"/>
    <property type="match status" value="1"/>
</dbReference>
<keyword evidence="4" id="KW-0560">Oxidoreductase</keyword>
<organism evidence="8">
    <name type="scientific">mine drainage metagenome</name>
    <dbReference type="NCBI Taxonomy" id="410659"/>
    <lineage>
        <taxon>unclassified sequences</taxon>
        <taxon>metagenomes</taxon>
        <taxon>ecological metagenomes</taxon>
    </lineage>
</organism>
<dbReference type="InterPro" id="IPR014027">
    <property type="entry name" value="UDP-Glc/GDP-Man_DH_C"/>
</dbReference>
<dbReference type="InterPro" id="IPR036220">
    <property type="entry name" value="UDP-Glc/GDP-Man_DH_C_sf"/>
</dbReference>
<evidence type="ECO:0000256" key="4">
    <source>
        <dbReference type="ARBA" id="ARBA00023002"/>
    </source>
</evidence>
<dbReference type="GO" id="GO:0000271">
    <property type="term" value="P:polysaccharide biosynthetic process"/>
    <property type="evidence" value="ECO:0007669"/>
    <property type="project" value="InterPro"/>
</dbReference>
<proteinExistence type="inferred from homology"/>
<dbReference type="SUPFAM" id="SSF48179">
    <property type="entry name" value="6-phosphogluconate dehydrogenase C-terminal domain-like"/>
    <property type="match status" value="1"/>
</dbReference>
<dbReference type="Pfam" id="PF03721">
    <property type="entry name" value="UDPG_MGDP_dh_N"/>
    <property type="match status" value="1"/>
</dbReference>
<dbReference type="InterPro" id="IPR001732">
    <property type="entry name" value="UDP-Glc/GDP-Man_DH_N"/>
</dbReference>
<accession>T1CRK7</accession>
<dbReference type="UniPathway" id="UPA00038">
    <property type="reaction ID" value="UER00491"/>
</dbReference>
<comment type="caution">
    <text evidence="8">The sequence shown here is derived from an EMBL/GenBank/DDBJ whole genome shotgun (WGS) entry which is preliminary data.</text>
</comment>
<dbReference type="AlphaFoldDB" id="T1CRK7"/>
<dbReference type="PANTHER" id="PTHR43750:SF3">
    <property type="entry name" value="UDP-GLUCOSE 6-DEHYDROGENASE TUAD"/>
    <property type="match status" value="1"/>
</dbReference>
<dbReference type="NCBIfam" id="TIGR03026">
    <property type="entry name" value="NDP-sugDHase"/>
    <property type="match status" value="1"/>
</dbReference>
<dbReference type="InterPro" id="IPR036291">
    <property type="entry name" value="NAD(P)-bd_dom_sf"/>
</dbReference>
<dbReference type="PIRSF" id="PIRSF500134">
    <property type="entry name" value="UDPglc_DH_bac"/>
    <property type="match status" value="1"/>
</dbReference>